<proteinExistence type="predicted"/>
<reference evidence="1 2" key="1">
    <citation type="submission" date="2023-08" db="EMBL/GenBank/DDBJ databases">
        <title>Whole-genome sequencing of halo(alkali)philic microorganisms from hypersaline lakes.</title>
        <authorList>
            <person name="Sorokin D.Y."/>
            <person name="Abbas B."/>
            <person name="Merkel A.Y."/>
        </authorList>
    </citation>
    <scope>NUCLEOTIDE SEQUENCE [LARGE SCALE GENOMIC DNA]</scope>
    <source>
        <strain evidence="1 2">AB-CW4</strain>
    </source>
</reference>
<dbReference type="InterPro" id="IPR009998">
    <property type="entry name" value="YfaZ"/>
</dbReference>
<name>A0ABU0W3B7_9GAMM</name>
<dbReference type="Pfam" id="PF07437">
    <property type="entry name" value="YfaZ"/>
    <property type="match status" value="1"/>
</dbReference>
<dbReference type="EMBL" id="JAVDDT010000001">
    <property type="protein sequence ID" value="MDQ2068516.1"/>
    <property type="molecule type" value="Genomic_DNA"/>
</dbReference>
<organism evidence="1 2">
    <name type="scientific">Natronospira bacteriovora</name>
    <dbReference type="NCBI Taxonomy" id="3069753"/>
    <lineage>
        <taxon>Bacteria</taxon>
        <taxon>Pseudomonadati</taxon>
        <taxon>Pseudomonadota</taxon>
        <taxon>Gammaproteobacteria</taxon>
        <taxon>Natronospirales</taxon>
        <taxon>Natronospiraceae</taxon>
        <taxon>Natronospira</taxon>
    </lineage>
</organism>
<evidence type="ECO:0000313" key="1">
    <source>
        <dbReference type="EMBL" id="MDQ2068516.1"/>
    </source>
</evidence>
<gene>
    <name evidence="1" type="ORF">RBH19_01350</name>
</gene>
<sequence>MPKLLIAIVFASFGLSLTVPEARALTVGLNLSDDAAEFKFARTGRGGMLQTEFNWLHEQDNGDVVSVGLHMVDDANPGGPNLDVGIGGRLMFVDPTGPLDGVALGVGGYFRYTIPTMNRLGIGGELYHAPSIVSGGDLERYTQWAIRGEYQVLRQANIYIGYRRVRPDFGGGAVTLESGLHAGLRLNF</sequence>
<protein>
    <submittedName>
        <fullName evidence="1">YfaZ family outer membrane protein</fullName>
    </submittedName>
</protein>
<dbReference type="RefSeq" id="WP_306727001.1">
    <property type="nucleotide sequence ID" value="NZ_JAVDDT010000001.1"/>
</dbReference>
<dbReference type="Proteomes" id="UP001239019">
    <property type="component" value="Unassembled WGS sequence"/>
</dbReference>
<comment type="caution">
    <text evidence="1">The sequence shown here is derived from an EMBL/GenBank/DDBJ whole genome shotgun (WGS) entry which is preliminary data.</text>
</comment>
<keyword evidence="2" id="KW-1185">Reference proteome</keyword>
<accession>A0ABU0W3B7</accession>
<evidence type="ECO:0000313" key="2">
    <source>
        <dbReference type="Proteomes" id="UP001239019"/>
    </source>
</evidence>